<evidence type="ECO:0000313" key="2">
    <source>
        <dbReference type="Proteomes" id="UP001223547"/>
    </source>
</evidence>
<dbReference type="RefSeq" id="WP_285367655.1">
    <property type="nucleotide sequence ID" value="NZ_JASSQD010000001.1"/>
</dbReference>
<keyword evidence="2" id="KW-1185">Reference proteome</keyword>
<evidence type="ECO:0000313" key="1">
    <source>
        <dbReference type="EMBL" id="MDK9557261.1"/>
    </source>
</evidence>
<dbReference type="Proteomes" id="UP001223547">
    <property type="component" value="Unassembled WGS sequence"/>
</dbReference>
<gene>
    <name evidence="1" type="ORF">QQF73_06440</name>
</gene>
<organism evidence="1 2">
    <name type="scientific">Marinobacter albus</name>
    <dbReference type="NCBI Taxonomy" id="3030833"/>
    <lineage>
        <taxon>Bacteria</taxon>
        <taxon>Pseudomonadati</taxon>
        <taxon>Pseudomonadota</taxon>
        <taxon>Gammaproteobacteria</taxon>
        <taxon>Pseudomonadales</taxon>
        <taxon>Marinobacteraceae</taxon>
        <taxon>Marinobacter</taxon>
    </lineage>
</organism>
<proteinExistence type="predicted"/>
<name>A0ABT7HA62_9GAMM</name>
<accession>A0ABT7HA62</accession>
<comment type="caution">
    <text evidence="1">The sequence shown here is derived from an EMBL/GenBank/DDBJ whole genome shotgun (WGS) entry which is preliminary data.</text>
</comment>
<reference evidence="1 2" key="1">
    <citation type="submission" date="2023-05" db="EMBL/GenBank/DDBJ databases">
        <title>Marinobacter albus sp. nov., a marine bacterium isolated from sand in a coastal intertidal zone of huludao.</title>
        <authorList>
            <person name="Deng T."/>
        </authorList>
    </citation>
    <scope>NUCLEOTIDE SEQUENCE [LARGE SCALE GENOMIC DNA]</scope>
    <source>
        <strain evidence="1 2">M216</strain>
    </source>
</reference>
<protein>
    <recommendedName>
        <fullName evidence="3">Sulfotransferase domain-containing protein</fullName>
    </recommendedName>
</protein>
<dbReference type="EMBL" id="JASSQD010000001">
    <property type="protein sequence ID" value="MDK9557261.1"/>
    <property type="molecule type" value="Genomic_DNA"/>
</dbReference>
<sequence>MKKTVVIHLGSYKTGTSSIQNWLYNNRQQLHSKSIEFPLEGLLLTEPDVGIRHHKLVYGEQWQKNCLSLAQYIRNTEFTTYVLSEEAWSRPTTKPKLDFLVAALRSNDIKVAGVIYLKNYYKFIRSYYREFCLRRGNEKDFRSFYDAYKMGLFNYYRVASSLNSVLKNNVSFLNVDSLNDVTVDFVNRIGIKLNGTLRERYNKGIGPAEAEIFRLVNSKDINTDFSEATRRVETVFGKSIEKLNESFIEDTSFIPKFERSYKKKLMKELGWTFEEVDNLFTIDDTASDKLDASSISKKIHRV</sequence>
<evidence type="ECO:0008006" key="3">
    <source>
        <dbReference type="Google" id="ProtNLM"/>
    </source>
</evidence>